<organism evidence="2 3">
    <name type="scientific">Sphingomonas guangdongensis</name>
    <dbReference type="NCBI Taxonomy" id="1141890"/>
    <lineage>
        <taxon>Bacteria</taxon>
        <taxon>Pseudomonadati</taxon>
        <taxon>Pseudomonadota</taxon>
        <taxon>Alphaproteobacteria</taxon>
        <taxon>Sphingomonadales</taxon>
        <taxon>Sphingomonadaceae</taxon>
        <taxon>Sphingomonas</taxon>
    </lineage>
</organism>
<reference evidence="2 3" key="1">
    <citation type="submission" date="2017-07" db="EMBL/GenBank/DDBJ databases">
        <authorList>
            <person name="Sun Z.S."/>
            <person name="Albrecht U."/>
            <person name="Echele G."/>
            <person name="Lee C.C."/>
        </authorList>
    </citation>
    <scope>NUCLEOTIDE SEQUENCE [LARGE SCALE GENOMIC DNA]</scope>
    <source>
        <strain evidence="2 3">CGMCC 1.12672</strain>
    </source>
</reference>
<keyword evidence="1" id="KW-0812">Transmembrane</keyword>
<dbReference type="OrthoDB" id="7391871at2"/>
<proteinExistence type="predicted"/>
<evidence type="ECO:0000313" key="3">
    <source>
        <dbReference type="Proteomes" id="UP000219494"/>
    </source>
</evidence>
<accession>A0A285QFH5</accession>
<keyword evidence="1" id="KW-1133">Transmembrane helix</keyword>
<feature type="transmembrane region" description="Helical" evidence="1">
    <location>
        <begin position="28"/>
        <end position="47"/>
    </location>
</feature>
<sequence>MRYFSRFAPVRAVNDLRLYLSQRRPYEVVFLVVAIMLTVTVIAGFVIDSHVEQPYKRDIVYVQNWRADRSEAEIRAAQFRDMAIKTKRDAAIEKAKVDRKASFKRLDDKLDKWGI</sequence>
<keyword evidence="3" id="KW-1185">Reference proteome</keyword>
<protein>
    <submittedName>
        <fullName evidence="2">Uncharacterized protein</fullName>
    </submittedName>
</protein>
<name>A0A285QFH5_9SPHN</name>
<evidence type="ECO:0000313" key="2">
    <source>
        <dbReference type="EMBL" id="SOB80278.1"/>
    </source>
</evidence>
<keyword evidence="1" id="KW-0472">Membrane</keyword>
<evidence type="ECO:0000256" key="1">
    <source>
        <dbReference type="SAM" id="Phobius"/>
    </source>
</evidence>
<dbReference type="AlphaFoldDB" id="A0A285QFH5"/>
<dbReference type="Proteomes" id="UP000219494">
    <property type="component" value="Unassembled WGS sequence"/>
</dbReference>
<dbReference type="RefSeq" id="WP_097062805.1">
    <property type="nucleotide sequence ID" value="NZ_OBMI01000001.1"/>
</dbReference>
<gene>
    <name evidence="2" type="ORF">SAMN06297144_0979</name>
</gene>
<dbReference type="EMBL" id="OBMI01000001">
    <property type="protein sequence ID" value="SOB80278.1"/>
    <property type="molecule type" value="Genomic_DNA"/>
</dbReference>